<dbReference type="STRING" id="43335.A0A4U5QTI9"/>
<accession>A0A4U5QTI9</accession>
<dbReference type="EMBL" id="RCHU01000120">
    <property type="protein sequence ID" value="TKS13921.1"/>
    <property type="molecule type" value="Genomic_DNA"/>
</dbReference>
<protein>
    <submittedName>
        <fullName evidence="1">Uncharacterized protein</fullName>
    </submittedName>
</protein>
<gene>
    <name evidence="1" type="ORF">D5086_0000048560</name>
</gene>
<evidence type="ECO:0000313" key="1">
    <source>
        <dbReference type="EMBL" id="TKS13921.1"/>
    </source>
</evidence>
<sequence length="328" mass="37052">MDVLMVKLQLKGKEEFFNCGVQQRKRMLRPRGSPQVANCEPRFRSHTQDSEGFDLPKFSCIQATSVPLASPPPPAIQELCATIRVLPPQDSYISMLRNNVRSRAWGAGIGCSYRVERCCIMKKGGGTIDLEPCLTHTSAVEPTLAPVAVERTMTTRAAASNALRQQRFVREVTIQYNLCNEPCISIVADKGLKKPLYTSARLKKGEVLYLETHSCRYELCFTGEKMVKVTQATQVHEETNKFHSHQPHSSNGEKHDSDNVLIDIFRWSRCKKPLPQKVMQSVGIPLPLEHVEVLEENLDWEDVQWSQTGVWIAGKEFTLARVRFLSPS</sequence>
<organism evidence="1">
    <name type="scientific">Populus alba</name>
    <name type="common">White poplar</name>
    <dbReference type="NCBI Taxonomy" id="43335"/>
    <lineage>
        <taxon>Eukaryota</taxon>
        <taxon>Viridiplantae</taxon>
        <taxon>Streptophyta</taxon>
        <taxon>Embryophyta</taxon>
        <taxon>Tracheophyta</taxon>
        <taxon>Spermatophyta</taxon>
        <taxon>Magnoliopsida</taxon>
        <taxon>eudicotyledons</taxon>
        <taxon>Gunneridae</taxon>
        <taxon>Pentapetalae</taxon>
        <taxon>rosids</taxon>
        <taxon>fabids</taxon>
        <taxon>Malpighiales</taxon>
        <taxon>Salicaceae</taxon>
        <taxon>Saliceae</taxon>
        <taxon>Populus</taxon>
    </lineage>
</organism>
<proteinExistence type="predicted"/>
<dbReference type="AlphaFoldDB" id="A0A4U5QTI9"/>
<reference evidence="1" key="1">
    <citation type="submission" date="2018-10" db="EMBL/GenBank/DDBJ databases">
        <title>Population genomic analysis revealed the cold adaptation of white poplar.</title>
        <authorList>
            <person name="Liu Y.-J."/>
        </authorList>
    </citation>
    <scope>NUCLEOTIDE SEQUENCE [LARGE SCALE GENOMIC DNA]</scope>
    <source>
        <strain evidence="1">PAL-ZL1</strain>
    </source>
</reference>
<name>A0A4U5QTI9_POPAL</name>
<comment type="caution">
    <text evidence="1">The sequence shown here is derived from an EMBL/GenBank/DDBJ whole genome shotgun (WGS) entry which is preliminary data.</text>
</comment>